<gene>
    <name evidence="1" type="ORF">BpHYR1_050794</name>
</gene>
<evidence type="ECO:0000313" key="1">
    <source>
        <dbReference type="EMBL" id="RNA07459.1"/>
    </source>
</evidence>
<comment type="caution">
    <text evidence="1">The sequence shown here is derived from an EMBL/GenBank/DDBJ whole genome shotgun (WGS) entry which is preliminary data.</text>
</comment>
<evidence type="ECO:0000313" key="2">
    <source>
        <dbReference type="Proteomes" id="UP000276133"/>
    </source>
</evidence>
<organism evidence="1 2">
    <name type="scientific">Brachionus plicatilis</name>
    <name type="common">Marine rotifer</name>
    <name type="synonym">Brachionus muelleri</name>
    <dbReference type="NCBI Taxonomy" id="10195"/>
    <lineage>
        <taxon>Eukaryota</taxon>
        <taxon>Metazoa</taxon>
        <taxon>Spiralia</taxon>
        <taxon>Gnathifera</taxon>
        <taxon>Rotifera</taxon>
        <taxon>Eurotatoria</taxon>
        <taxon>Monogononta</taxon>
        <taxon>Pseudotrocha</taxon>
        <taxon>Ploima</taxon>
        <taxon>Brachionidae</taxon>
        <taxon>Brachionus</taxon>
    </lineage>
</organism>
<accession>A0A3M7Q885</accession>
<dbReference type="OrthoDB" id="10206324at2759"/>
<proteinExistence type="predicted"/>
<dbReference type="AlphaFoldDB" id="A0A3M7Q885"/>
<protein>
    <submittedName>
        <fullName evidence="1">Uncharacterized protein</fullName>
    </submittedName>
</protein>
<keyword evidence="2" id="KW-1185">Reference proteome</keyword>
<dbReference type="Gene3D" id="2.20.25.240">
    <property type="match status" value="1"/>
</dbReference>
<name>A0A3M7Q885_BRAPC</name>
<reference evidence="1 2" key="1">
    <citation type="journal article" date="2018" name="Sci. Rep.">
        <title>Genomic signatures of local adaptation to the degree of environmental predictability in rotifers.</title>
        <authorList>
            <person name="Franch-Gras L."/>
            <person name="Hahn C."/>
            <person name="Garcia-Roger E.M."/>
            <person name="Carmona M.J."/>
            <person name="Serra M."/>
            <person name="Gomez A."/>
        </authorList>
    </citation>
    <scope>NUCLEOTIDE SEQUENCE [LARGE SCALE GENOMIC DNA]</scope>
    <source>
        <strain evidence="1">HYR1</strain>
    </source>
</reference>
<dbReference type="Proteomes" id="UP000276133">
    <property type="component" value="Unassembled WGS sequence"/>
</dbReference>
<dbReference type="EMBL" id="REGN01007030">
    <property type="protein sequence ID" value="RNA07459.1"/>
    <property type="molecule type" value="Genomic_DNA"/>
</dbReference>
<sequence length="164" mass="18358">MSKILHPPRIKEKINKFSILCVFVPVDRLSLLLASFTALDSSLSFMPLSSAFLLFESLVSSFPKAFRNIDLSLSGDSIASSDSENEEDETFYEALTVELDKLSVATNELELTKTNRDGLKLCSLGLYYTKERTTKRENKTHSRCERTSKCIGQAHTIGFDPPVL</sequence>